<evidence type="ECO:0000313" key="3">
    <source>
        <dbReference type="WBParaSite" id="PSAMB.scaffold468size50171.g6215.t1"/>
    </source>
</evidence>
<proteinExistence type="predicted"/>
<dbReference type="Proteomes" id="UP000887566">
    <property type="component" value="Unplaced"/>
</dbReference>
<accession>A0A914WNI2</accession>
<organism evidence="2 3">
    <name type="scientific">Plectus sambesii</name>
    <dbReference type="NCBI Taxonomy" id="2011161"/>
    <lineage>
        <taxon>Eukaryota</taxon>
        <taxon>Metazoa</taxon>
        <taxon>Ecdysozoa</taxon>
        <taxon>Nematoda</taxon>
        <taxon>Chromadorea</taxon>
        <taxon>Plectida</taxon>
        <taxon>Plectina</taxon>
        <taxon>Plectoidea</taxon>
        <taxon>Plectidae</taxon>
        <taxon>Plectus</taxon>
    </lineage>
</organism>
<sequence length="115" mass="13365">MWRRILLLSLSLLAIKNEAKPDTIEVIQDPGFLGIGAKTEIVDFKPNGVEEVIDINKGFLGLGASTTVRDYYYNPYGYNYGNYYNNYYGNRGYYNYGYGNNNNYYNNYNRGYYYG</sequence>
<evidence type="ECO:0000313" key="2">
    <source>
        <dbReference type="Proteomes" id="UP000887566"/>
    </source>
</evidence>
<name>A0A914WNI2_9BILA</name>
<keyword evidence="1" id="KW-0732">Signal</keyword>
<feature type="signal peptide" evidence="1">
    <location>
        <begin position="1"/>
        <end position="21"/>
    </location>
</feature>
<dbReference type="WBParaSite" id="PSAMB.scaffold468size50171.g6215.t1">
    <property type="protein sequence ID" value="PSAMB.scaffold468size50171.g6215.t1"/>
    <property type="gene ID" value="PSAMB.scaffold468size50171.g6215"/>
</dbReference>
<dbReference type="AlphaFoldDB" id="A0A914WNI2"/>
<reference evidence="3" key="1">
    <citation type="submission" date="2022-11" db="UniProtKB">
        <authorList>
            <consortium name="WormBaseParasite"/>
        </authorList>
    </citation>
    <scope>IDENTIFICATION</scope>
</reference>
<evidence type="ECO:0000256" key="1">
    <source>
        <dbReference type="SAM" id="SignalP"/>
    </source>
</evidence>
<feature type="chain" id="PRO_5038076983" evidence="1">
    <location>
        <begin position="22"/>
        <end position="115"/>
    </location>
</feature>
<protein>
    <submittedName>
        <fullName evidence="3">Uncharacterized protein</fullName>
    </submittedName>
</protein>
<keyword evidence="2" id="KW-1185">Reference proteome</keyword>